<evidence type="ECO:0000256" key="6">
    <source>
        <dbReference type="RuleBase" id="RU003686"/>
    </source>
</evidence>
<evidence type="ECO:0000256" key="3">
    <source>
        <dbReference type="ARBA" id="ARBA00022729"/>
    </source>
</evidence>
<dbReference type="PRINTS" id="PR00712">
    <property type="entry name" value="BNATPEPTIDE"/>
</dbReference>
<keyword evidence="4 6" id="KW-0838">Vasoactive</keyword>
<evidence type="ECO:0000256" key="5">
    <source>
        <dbReference type="ARBA" id="ARBA00023157"/>
    </source>
</evidence>
<name>A0AAV7B7B5_ENGPU</name>
<dbReference type="GO" id="GO:0007218">
    <property type="term" value="P:neuropeptide signaling pathway"/>
    <property type="evidence" value="ECO:0007669"/>
    <property type="project" value="TreeGrafter"/>
</dbReference>
<dbReference type="InterPro" id="IPR000663">
    <property type="entry name" value="Natr_peptide"/>
</dbReference>
<dbReference type="GO" id="GO:0019934">
    <property type="term" value="P:cGMP-mediated signaling"/>
    <property type="evidence" value="ECO:0007669"/>
    <property type="project" value="TreeGrafter"/>
</dbReference>
<keyword evidence="5" id="KW-1015">Disulfide bond</keyword>
<dbReference type="InterPro" id="IPR002408">
    <property type="entry name" value="Natriuretic_peptide_brain"/>
</dbReference>
<organism evidence="8 9">
    <name type="scientific">Engystomops pustulosus</name>
    <name type="common">Tungara frog</name>
    <name type="synonym">Physalaemus pustulosus</name>
    <dbReference type="NCBI Taxonomy" id="76066"/>
    <lineage>
        <taxon>Eukaryota</taxon>
        <taxon>Metazoa</taxon>
        <taxon>Chordata</taxon>
        <taxon>Craniata</taxon>
        <taxon>Vertebrata</taxon>
        <taxon>Euteleostomi</taxon>
        <taxon>Amphibia</taxon>
        <taxon>Batrachia</taxon>
        <taxon>Anura</taxon>
        <taxon>Neobatrachia</taxon>
        <taxon>Hyloidea</taxon>
        <taxon>Leptodactylidae</taxon>
        <taxon>Leiuperinae</taxon>
        <taxon>Engystomops</taxon>
    </lineage>
</organism>
<feature type="compositionally biased region" description="Basic and acidic residues" evidence="7">
    <location>
        <begin position="105"/>
        <end position="114"/>
    </location>
</feature>
<reference evidence="8" key="1">
    <citation type="thesis" date="2020" institute="ProQuest LLC" country="789 East Eisenhower Parkway, Ann Arbor, MI, USA">
        <title>Comparative Genomics and Chromosome Evolution.</title>
        <authorList>
            <person name="Mudd A.B."/>
        </authorList>
    </citation>
    <scope>NUCLEOTIDE SEQUENCE</scope>
    <source>
        <strain evidence="8">237g6f4</strain>
        <tissue evidence="8">Blood</tissue>
    </source>
</reference>
<dbReference type="Proteomes" id="UP000824782">
    <property type="component" value="Unassembled WGS sequence"/>
</dbReference>
<dbReference type="GO" id="GO:0003085">
    <property type="term" value="P:negative regulation of systemic arterial blood pressure"/>
    <property type="evidence" value="ECO:0007669"/>
    <property type="project" value="TreeGrafter"/>
</dbReference>
<evidence type="ECO:0000256" key="4">
    <source>
        <dbReference type="ARBA" id="ARBA00022858"/>
    </source>
</evidence>
<gene>
    <name evidence="8" type="ORF">GDO81_013995</name>
</gene>
<dbReference type="Pfam" id="PF00212">
    <property type="entry name" value="ANP"/>
    <property type="match status" value="1"/>
</dbReference>
<comment type="subcellular location">
    <subcellularLocation>
        <location evidence="1 6">Secreted</location>
    </subcellularLocation>
</comment>
<dbReference type="GO" id="GO:0005737">
    <property type="term" value="C:cytoplasm"/>
    <property type="evidence" value="ECO:0007669"/>
    <property type="project" value="TreeGrafter"/>
</dbReference>
<dbReference type="InterPro" id="IPR050787">
    <property type="entry name" value="Natriuretic_peptide"/>
</dbReference>
<dbReference type="GO" id="GO:0005615">
    <property type="term" value="C:extracellular space"/>
    <property type="evidence" value="ECO:0007669"/>
    <property type="project" value="TreeGrafter"/>
</dbReference>
<accession>A0AAV7B7B5</accession>
<evidence type="ECO:0000256" key="7">
    <source>
        <dbReference type="SAM" id="MobiDB-lite"/>
    </source>
</evidence>
<dbReference type="InterPro" id="IPR030480">
    <property type="entry name" value="Natr_peptide_CS"/>
</dbReference>
<dbReference type="GO" id="GO:0007168">
    <property type="term" value="P:receptor guanylyl cyclase signaling pathway"/>
    <property type="evidence" value="ECO:0007669"/>
    <property type="project" value="TreeGrafter"/>
</dbReference>
<dbReference type="GO" id="GO:0097746">
    <property type="term" value="P:blood vessel diameter maintenance"/>
    <property type="evidence" value="ECO:0007669"/>
    <property type="project" value="UniProtKB-KW"/>
</dbReference>
<comment type="caution">
    <text evidence="8">The sequence shown here is derived from an EMBL/GenBank/DDBJ whole genome shotgun (WGS) entry which is preliminary data.</text>
</comment>
<evidence type="ECO:0000313" key="8">
    <source>
        <dbReference type="EMBL" id="KAG8568429.1"/>
    </source>
</evidence>
<dbReference type="GO" id="GO:0005179">
    <property type="term" value="F:hormone activity"/>
    <property type="evidence" value="ECO:0007669"/>
    <property type="project" value="InterPro"/>
</dbReference>
<dbReference type="SMART" id="SM00183">
    <property type="entry name" value="NAT_PEP"/>
    <property type="match status" value="1"/>
</dbReference>
<evidence type="ECO:0000256" key="1">
    <source>
        <dbReference type="ARBA" id="ARBA00004613"/>
    </source>
</evidence>
<dbReference type="AlphaFoldDB" id="A0AAV7B7B5"/>
<keyword evidence="9" id="KW-1185">Reference proteome</keyword>
<proteinExistence type="inferred from homology"/>
<dbReference type="PANTHER" id="PTHR14066:SF10">
    <property type="entry name" value="NATRIURETIC PEPTIDES B"/>
    <property type="match status" value="1"/>
</dbReference>
<feature type="region of interest" description="Disordered" evidence="7">
    <location>
        <begin position="95"/>
        <end position="133"/>
    </location>
</feature>
<comment type="similarity">
    <text evidence="6">Belongs to the natriuretic peptide family.</text>
</comment>
<protein>
    <recommendedName>
        <fullName evidence="10">B-type natriuretic peptide</fullName>
    </recommendedName>
</protein>
<keyword evidence="3" id="KW-0732">Signal</keyword>
<dbReference type="PANTHER" id="PTHR14066">
    <property type="entry name" value="ATRIAL NATRIURETIC FACTOR PRECURSOR"/>
    <property type="match status" value="1"/>
</dbReference>
<evidence type="ECO:0000313" key="9">
    <source>
        <dbReference type="Proteomes" id="UP000824782"/>
    </source>
</evidence>
<dbReference type="GO" id="GO:0051427">
    <property type="term" value="F:hormone receptor binding"/>
    <property type="evidence" value="ECO:0007669"/>
    <property type="project" value="TreeGrafter"/>
</dbReference>
<dbReference type="EMBL" id="WNYA01000006">
    <property type="protein sequence ID" value="KAG8568429.1"/>
    <property type="molecule type" value="Genomic_DNA"/>
</dbReference>
<evidence type="ECO:0008006" key="10">
    <source>
        <dbReference type="Google" id="ProtNLM"/>
    </source>
</evidence>
<dbReference type="PROSITE" id="PS00263">
    <property type="entry name" value="NATRIURETIC_PEPTIDE"/>
    <property type="match status" value="1"/>
</dbReference>
<keyword evidence="2" id="KW-0964">Secreted</keyword>
<dbReference type="GO" id="GO:0006182">
    <property type="term" value="P:cGMP biosynthetic process"/>
    <property type="evidence" value="ECO:0007669"/>
    <property type="project" value="TreeGrafter"/>
</dbReference>
<evidence type="ECO:0000256" key="2">
    <source>
        <dbReference type="ARBA" id="ARBA00022525"/>
    </source>
</evidence>
<sequence length="219" mass="24730">MGEGFGTCSRSLGRIQKGSHLQLQGHHQLYREATSLFYYLLTMEMKLYAFCTLLCAILQLFSCTAHPIADPDTERELDSFKDVLERLEEKLSAIEDLQQSNPSDMESRSDEREQATTPEEAGAQIPESRGVRSKSISINDSFLKGLRSLQSPKMMRGSGCFGRRIDRIDSFSGLGCNGKRNFITLICRTTSFSARMLSLQYIKTVYICVMPRLTMQSIL</sequence>